<dbReference type="Pfam" id="PF19571">
    <property type="entry name" value="ACT_8"/>
    <property type="match status" value="1"/>
</dbReference>
<evidence type="ECO:0000313" key="3">
    <source>
        <dbReference type="Proteomes" id="UP000215215"/>
    </source>
</evidence>
<proteinExistence type="predicted"/>
<dbReference type="InterPro" id="IPR045739">
    <property type="entry name" value="ACT_dom_pair"/>
</dbReference>
<dbReference type="SUPFAM" id="SSF55021">
    <property type="entry name" value="ACT-like"/>
    <property type="match status" value="1"/>
</dbReference>
<feature type="domain" description="ACT" evidence="1">
    <location>
        <begin position="6"/>
        <end position="118"/>
    </location>
</feature>
<comment type="caution">
    <text evidence="2">The sequence shown here is derived from an EMBL/GenBank/DDBJ whole genome shotgun (WGS) entry which is preliminary data.</text>
</comment>
<name>A0A235BWV6_UNCW3</name>
<gene>
    <name evidence="2" type="ORF">CH333_02775</name>
</gene>
<accession>A0A235BWV6</accession>
<organism evidence="2 3">
    <name type="scientific">candidate division WOR-3 bacterium JGI_Cruoil_03_44_89</name>
    <dbReference type="NCBI Taxonomy" id="1973748"/>
    <lineage>
        <taxon>Bacteria</taxon>
        <taxon>Bacteria division WOR-3</taxon>
    </lineage>
</organism>
<dbReference type="AlphaFoldDB" id="A0A235BWV6"/>
<dbReference type="EMBL" id="NOZQ01000053">
    <property type="protein sequence ID" value="OYD16731.1"/>
    <property type="molecule type" value="Genomic_DNA"/>
</dbReference>
<reference evidence="2 3" key="1">
    <citation type="submission" date="2017-07" db="EMBL/GenBank/DDBJ databases">
        <title>Recovery of genomes from metagenomes via a dereplication, aggregation, and scoring strategy.</title>
        <authorList>
            <person name="Sieber C.M."/>
            <person name="Probst A.J."/>
            <person name="Sharrar A."/>
            <person name="Thomas B.C."/>
            <person name="Hess M."/>
            <person name="Tringe S.G."/>
            <person name="Banfield J.F."/>
        </authorList>
    </citation>
    <scope>NUCLEOTIDE SEQUENCE [LARGE SCALE GENOMIC DNA]</scope>
    <source>
        <strain evidence="2">JGI_Cruoil_03_44_89</strain>
    </source>
</reference>
<dbReference type="PANTHER" id="PTHR40099:SF1">
    <property type="entry name" value="ACETOLACTATE SYNTHASE, SMALL SUBUNIT"/>
    <property type="match status" value="1"/>
</dbReference>
<dbReference type="PANTHER" id="PTHR40099">
    <property type="entry name" value="ACETOLACTATE SYNTHASE, SMALL SUBUNIT"/>
    <property type="match status" value="1"/>
</dbReference>
<dbReference type="Gene3D" id="3.30.2130.10">
    <property type="entry name" value="VC0802-like"/>
    <property type="match status" value="1"/>
</dbReference>
<sequence length="124" mass="13711">MRKSEFDILLVNAPGSFASICSAIKNSGAKILAYALTPIDSSGILQLVTDDETKMRKALRNSNLHFIESDVLVLEDVNSPKDMYEISSKLAQKKININFSYSGCNGIMVFEVDDIDKALYLLSE</sequence>
<dbReference type="InterPro" id="IPR045865">
    <property type="entry name" value="ACT-like_dom_sf"/>
</dbReference>
<dbReference type="Proteomes" id="UP000215215">
    <property type="component" value="Unassembled WGS sequence"/>
</dbReference>
<evidence type="ECO:0000313" key="2">
    <source>
        <dbReference type="EMBL" id="OYD16731.1"/>
    </source>
</evidence>
<evidence type="ECO:0000259" key="1">
    <source>
        <dbReference type="Pfam" id="PF19571"/>
    </source>
</evidence>
<protein>
    <recommendedName>
        <fullName evidence="1">ACT domain-containing protein</fullName>
    </recommendedName>
</protein>